<accession>A0A948RZE0</accession>
<feature type="transmembrane region" description="Helical" evidence="1">
    <location>
        <begin position="83"/>
        <end position="104"/>
    </location>
</feature>
<keyword evidence="1" id="KW-0812">Transmembrane</keyword>
<evidence type="ECO:0000313" key="4">
    <source>
        <dbReference type="Proteomes" id="UP000777784"/>
    </source>
</evidence>
<gene>
    <name evidence="3" type="ORF">KJ970_17805</name>
</gene>
<keyword evidence="1" id="KW-1133">Transmembrane helix</keyword>
<comment type="caution">
    <text evidence="3">The sequence shown here is derived from an EMBL/GenBank/DDBJ whole genome shotgun (WGS) entry which is preliminary data.</text>
</comment>
<dbReference type="InterPro" id="IPR041916">
    <property type="entry name" value="Anti_sigma_zinc_sf"/>
</dbReference>
<feature type="domain" description="Putative zinc-finger" evidence="2">
    <location>
        <begin position="13"/>
        <end position="38"/>
    </location>
</feature>
<dbReference type="Pfam" id="PF13490">
    <property type="entry name" value="zf-HC2"/>
    <property type="match status" value="1"/>
</dbReference>
<keyword evidence="1" id="KW-0472">Membrane</keyword>
<name>A0A948RZE0_UNCEI</name>
<dbReference type="EMBL" id="JAHJDP010000099">
    <property type="protein sequence ID" value="MBU2692776.1"/>
    <property type="molecule type" value="Genomic_DNA"/>
</dbReference>
<dbReference type="Proteomes" id="UP000777784">
    <property type="component" value="Unassembled WGS sequence"/>
</dbReference>
<evidence type="ECO:0000259" key="2">
    <source>
        <dbReference type="Pfam" id="PF13490"/>
    </source>
</evidence>
<sequence length="145" mass="15651">MKPAPVHIDTKIESFLDKELSPAENDAVQEHCATCPVCERLLKEQIAVRKMLAGVTGSEPIRPMWNGVRERLIKSEPQRLKSAFALGATAAAVGVCVGLFVGSLQTHAPEMESSNLWSNVGSTITGETDELLPSLYLNTSDEEGS</sequence>
<dbReference type="AlphaFoldDB" id="A0A948RZE0"/>
<reference evidence="3" key="1">
    <citation type="submission" date="2021-05" db="EMBL/GenBank/DDBJ databases">
        <title>Energy efficiency and biological interactions define the core microbiome of deep oligotrophic groundwater.</title>
        <authorList>
            <person name="Mehrshad M."/>
            <person name="Lopez-Fernandez M."/>
            <person name="Bell E."/>
            <person name="Bernier-Latmani R."/>
            <person name="Bertilsson S."/>
            <person name="Dopson M."/>
        </authorList>
    </citation>
    <scope>NUCLEOTIDE SEQUENCE</scope>
    <source>
        <strain evidence="3">Modern_marine.mb.64</strain>
    </source>
</reference>
<organism evidence="3 4">
    <name type="scientific">Eiseniibacteriota bacterium</name>
    <dbReference type="NCBI Taxonomy" id="2212470"/>
    <lineage>
        <taxon>Bacteria</taxon>
        <taxon>Candidatus Eiseniibacteriota</taxon>
    </lineage>
</organism>
<evidence type="ECO:0000256" key="1">
    <source>
        <dbReference type="SAM" id="Phobius"/>
    </source>
</evidence>
<dbReference type="Gene3D" id="1.10.10.1320">
    <property type="entry name" value="Anti-sigma factor, zinc-finger domain"/>
    <property type="match status" value="1"/>
</dbReference>
<dbReference type="InterPro" id="IPR027383">
    <property type="entry name" value="Znf_put"/>
</dbReference>
<protein>
    <submittedName>
        <fullName evidence="3">Zf-HC2 domain-containing protein</fullName>
    </submittedName>
</protein>
<proteinExistence type="predicted"/>
<evidence type="ECO:0000313" key="3">
    <source>
        <dbReference type="EMBL" id="MBU2692776.1"/>
    </source>
</evidence>